<dbReference type="Proteomes" id="UP000789375">
    <property type="component" value="Unassembled WGS sequence"/>
</dbReference>
<organism evidence="12 13">
    <name type="scientific">Funneliformis mosseae</name>
    <name type="common">Endomycorrhizal fungus</name>
    <name type="synonym">Glomus mosseae</name>
    <dbReference type="NCBI Taxonomy" id="27381"/>
    <lineage>
        <taxon>Eukaryota</taxon>
        <taxon>Fungi</taxon>
        <taxon>Fungi incertae sedis</taxon>
        <taxon>Mucoromycota</taxon>
        <taxon>Glomeromycotina</taxon>
        <taxon>Glomeromycetes</taxon>
        <taxon>Glomerales</taxon>
        <taxon>Glomeraceae</taxon>
        <taxon>Funneliformis</taxon>
    </lineage>
</organism>
<dbReference type="Pfam" id="PF02913">
    <property type="entry name" value="FAD-oxidase_C"/>
    <property type="match status" value="1"/>
</dbReference>
<dbReference type="InterPro" id="IPR025650">
    <property type="entry name" value="Alkyl-DHAP_Synthase"/>
</dbReference>
<dbReference type="PROSITE" id="PS51387">
    <property type="entry name" value="FAD_PCMH"/>
    <property type="match status" value="1"/>
</dbReference>
<protein>
    <recommendedName>
        <fullName evidence="3 9">Alkylglycerone-phosphate synthase</fullName>
        <shortName evidence="9">Alkyl-DHAP synthase</shortName>
        <ecNumber evidence="3 9">2.5.1.26</ecNumber>
    </recommendedName>
</protein>
<evidence type="ECO:0000256" key="6">
    <source>
        <dbReference type="PIRSR" id="PIRSR625650-2"/>
    </source>
</evidence>
<evidence type="ECO:0000256" key="7">
    <source>
        <dbReference type="PIRSR" id="PIRSR625650-3"/>
    </source>
</evidence>
<proteinExistence type="inferred from homology"/>
<dbReference type="Gene3D" id="3.30.70.3450">
    <property type="match status" value="1"/>
</dbReference>
<evidence type="ECO:0000313" key="13">
    <source>
        <dbReference type="Proteomes" id="UP000789375"/>
    </source>
</evidence>
<feature type="compositionally biased region" description="Basic and acidic residues" evidence="10">
    <location>
        <begin position="675"/>
        <end position="693"/>
    </location>
</feature>
<feature type="region of interest" description="Disordered" evidence="10">
    <location>
        <begin position="674"/>
        <end position="695"/>
    </location>
</feature>
<dbReference type="InterPro" id="IPR036318">
    <property type="entry name" value="FAD-bd_PCMH-like_sf"/>
</dbReference>
<dbReference type="GO" id="GO:0071949">
    <property type="term" value="F:FAD binding"/>
    <property type="evidence" value="ECO:0007669"/>
    <property type="project" value="InterPro"/>
</dbReference>
<dbReference type="InterPro" id="IPR016167">
    <property type="entry name" value="FAD-bd_PCMH_sub1"/>
</dbReference>
<evidence type="ECO:0000256" key="10">
    <source>
        <dbReference type="SAM" id="MobiDB-lite"/>
    </source>
</evidence>
<dbReference type="GO" id="GO:0005777">
    <property type="term" value="C:peroxisome"/>
    <property type="evidence" value="ECO:0007669"/>
    <property type="project" value="UniProtKB-SubCell"/>
</dbReference>
<sequence length="748" mass="84325">MSEENPYPNASRRLENIFGHLIEHKEWRTLSPSQTLAVRTNREIKWNGHGYKDTFFKFDDRGTASLLGNRFGHFSSKEYHELRPWLEQTLRINLKTVCPAQKSMSEIHSPEVNHGFYDEIRPKGVIISFSEQDRLSRGHGNSTMDIYNLRYGNFNRLPDAVIWPESHEHVEIIVRAAQKFNVGCIPYGGGSNYVNALDCPIEEEKRMIVSLDMRQMNRILSLNNENMIVVVEAGAIAKDLEMELRKLGLSLGWDADSFEFSTVGGLAALRSSGDFENSIINMKIVTPTGTIQKSGSNTSPPFFSGPDIKNLLFGSEGTLGVITELTFKLHYLTPFRHYVSIYFPTFHKGLLFLREIVQRKVINNLSDARLVDETGLQLVQAFNTITPTITTVFSEVIRKYYWKKFKNLKFGKMCLAAILIDGYDTSKMVNDEKRILKTGKKFGGVDAGYDLGERMFFMSKGLPYLRDFLLDYYAISDYLDTSTSWSNIEDLVVKVRETIVTTCRAQSVRPRPFVAVRVDHIYETGASLTFTYGFNCRNLADPLGTLRRVEQDALVEISRSNGSISHHTTGIGKRKKECFIESLSEVGENCNVLLPHGQIGDSTIYSSDSYHHSVGSSSQAFCISGDNAVVPCGQDSGNGGGADSSSSRGKSHDFQPGEGTSRITFSGYQFVAGQEKNREHGNTKERKRDRYPGGKENYPKTPCYFVSPDSKPKWNTILPCPQCRAVIDSTHLAIICPWLAYFFWTAMR</sequence>
<dbReference type="SUPFAM" id="SSF55103">
    <property type="entry name" value="FAD-linked oxidases, C-terminal domain"/>
    <property type="match status" value="1"/>
</dbReference>
<dbReference type="InterPro" id="IPR004113">
    <property type="entry name" value="FAD-bd_oxidored_4_C"/>
</dbReference>
<dbReference type="Pfam" id="PF01565">
    <property type="entry name" value="FAD_binding_4"/>
    <property type="match status" value="1"/>
</dbReference>
<feature type="binding site" evidence="7">
    <location>
        <begin position="256"/>
        <end position="262"/>
    </location>
    <ligand>
        <name>FAD</name>
        <dbReference type="ChEBI" id="CHEBI:57692"/>
    </ligand>
</feature>
<evidence type="ECO:0000256" key="2">
    <source>
        <dbReference type="ARBA" id="ARBA00008000"/>
    </source>
</evidence>
<comment type="cofactor">
    <cofactor evidence="7 9">
        <name>FAD</name>
        <dbReference type="ChEBI" id="CHEBI:57692"/>
    </cofactor>
</comment>
<accession>A0A9N8VED0</accession>
<evidence type="ECO:0000256" key="4">
    <source>
        <dbReference type="ARBA" id="ARBA00022630"/>
    </source>
</evidence>
<dbReference type="InterPro" id="IPR016169">
    <property type="entry name" value="FAD-bd_PCMH_sub2"/>
</dbReference>
<evidence type="ECO:0000256" key="1">
    <source>
        <dbReference type="ARBA" id="ARBA00004670"/>
    </source>
</evidence>
<keyword evidence="9" id="KW-0444">Lipid biosynthesis</keyword>
<dbReference type="EC" id="2.5.1.26" evidence="3 9"/>
<dbReference type="InterPro" id="IPR016166">
    <property type="entry name" value="FAD-bd_PCMH"/>
</dbReference>
<feature type="binding site" evidence="6">
    <location>
        <position position="466"/>
    </location>
    <ligand>
        <name>substrate</name>
    </ligand>
</feature>
<evidence type="ECO:0000256" key="3">
    <source>
        <dbReference type="ARBA" id="ARBA00012385"/>
    </source>
</evidence>
<dbReference type="InterPro" id="IPR016164">
    <property type="entry name" value="FAD-linked_Oxase-like_C"/>
</dbReference>
<evidence type="ECO:0000259" key="11">
    <source>
        <dbReference type="PROSITE" id="PS51387"/>
    </source>
</evidence>
<feature type="domain" description="FAD-binding PCMH-type" evidence="11">
    <location>
        <begin position="154"/>
        <end position="332"/>
    </location>
</feature>
<feature type="site" description="Important for enzyme activity" evidence="8">
    <location>
        <position position="369"/>
    </location>
</feature>
<comment type="catalytic activity">
    <reaction evidence="9">
        <text>a long chain fatty alcohol + a 1-acylglycerone 3-phosphate = a 1-O-alkylglycerone 3-phosphate + a long-chain fatty acid + H(+)</text>
        <dbReference type="Rhea" id="RHEA:36171"/>
        <dbReference type="ChEBI" id="CHEBI:15378"/>
        <dbReference type="ChEBI" id="CHEBI:17135"/>
        <dbReference type="ChEBI" id="CHEBI:57534"/>
        <dbReference type="ChEBI" id="CHEBI:57560"/>
        <dbReference type="ChEBI" id="CHEBI:73315"/>
        <dbReference type="EC" id="2.5.1.26"/>
    </reaction>
</comment>
<evidence type="ECO:0000256" key="5">
    <source>
        <dbReference type="ARBA" id="ARBA00022827"/>
    </source>
</evidence>
<comment type="function">
    <text evidence="9">Catalyzes the exchange of an acyl for a long-chain alkyl group and the formation of the ether bond in the biosynthesis of ether phospholipids.</text>
</comment>
<evidence type="ECO:0000256" key="8">
    <source>
        <dbReference type="PIRSR" id="PIRSR625650-4"/>
    </source>
</evidence>
<dbReference type="EMBL" id="CAJVPP010000141">
    <property type="protein sequence ID" value="CAG8446980.1"/>
    <property type="molecule type" value="Genomic_DNA"/>
</dbReference>
<keyword evidence="13" id="KW-1185">Reference proteome</keyword>
<comment type="subunit">
    <text evidence="9">Homodimer.</text>
</comment>
<reference evidence="12" key="1">
    <citation type="submission" date="2021-06" db="EMBL/GenBank/DDBJ databases">
        <authorList>
            <person name="Kallberg Y."/>
            <person name="Tangrot J."/>
            <person name="Rosling A."/>
        </authorList>
    </citation>
    <scope>NUCLEOTIDE SEQUENCE</scope>
    <source>
        <strain evidence="12">87-6 pot B 2015</strain>
    </source>
</reference>
<feature type="region of interest" description="Disordered" evidence="10">
    <location>
        <begin position="633"/>
        <end position="662"/>
    </location>
</feature>
<dbReference type="Gene3D" id="3.30.465.10">
    <property type="match status" value="1"/>
</dbReference>
<dbReference type="Gene3D" id="3.30.300.330">
    <property type="match status" value="1"/>
</dbReference>
<keyword evidence="4 9" id="KW-0285">Flavoprotein</keyword>
<comment type="subcellular location">
    <subcellularLocation>
        <location evidence="9">Peroxisome</location>
    </subcellularLocation>
</comment>
<dbReference type="PANTHER" id="PTHR46568:SF1">
    <property type="entry name" value="ALKYLDIHYDROXYACETONEPHOSPHATE SYNTHASE, PEROXISOMAL"/>
    <property type="match status" value="1"/>
</dbReference>
<keyword evidence="9" id="KW-0443">Lipid metabolism</keyword>
<dbReference type="Gene3D" id="3.30.43.10">
    <property type="entry name" value="Uridine Diphospho-n-acetylenolpyruvylglucosamine Reductase, domain 2"/>
    <property type="match status" value="1"/>
</dbReference>
<dbReference type="PANTHER" id="PTHR46568">
    <property type="entry name" value="ALKYLDIHYDROXYACETONEPHOSPHATE SYNTHASE, PEROXISOMAL"/>
    <property type="match status" value="1"/>
</dbReference>
<dbReference type="SUPFAM" id="SSF56176">
    <property type="entry name" value="FAD-binding/transporter-associated domain-like"/>
    <property type="match status" value="1"/>
</dbReference>
<keyword evidence="5 7" id="KW-0274">FAD</keyword>
<keyword evidence="9" id="KW-0808">Transferase</keyword>
<dbReference type="InterPro" id="IPR006094">
    <property type="entry name" value="Oxid_FAD_bind_N"/>
</dbReference>
<comment type="pathway">
    <text evidence="1 9">Glycerolipid metabolism; ether lipid biosynthesis.</text>
</comment>
<comment type="similarity">
    <text evidence="2 9">Belongs to the FAD-binding oxidoreductase/transferase type 4 family.</text>
</comment>
<feature type="binding site" evidence="7">
    <location>
        <begin position="316"/>
        <end position="322"/>
    </location>
    <ligand>
        <name>FAD</name>
        <dbReference type="ChEBI" id="CHEBI:57692"/>
    </ligand>
</feature>
<comment type="caution">
    <text evidence="12">The sequence shown here is derived from an EMBL/GenBank/DDBJ whole genome shotgun (WGS) entry which is preliminary data.</text>
</comment>
<evidence type="ECO:0000256" key="9">
    <source>
        <dbReference type="RuleBase" id="RU363113"/>
    </source>
</evidence>
<keyword evidence="9" id="KW-0576">Peroxisome</keyword>
<dbReference type="GO" id="GO:0008609">
    <property type="term" value="F:alkylglycerone-phosphate synthase activity"/>
    <property type="evidence" value="ECO:0007669"/>
    <property type="project" value="UniProtKB-EC"/>
</dbReference>
<dbReference type="GO" id="GO:0008610">
    <property type="term" value="P:lipid biosynthetic process"/>
    <property type="evidence" value="ECO:0007669"/>
    <property type="project" value="InterPro"/>
</dbReference>
<evidence type="ECO:0000313" key="12">
    <source>
        <dbReference type="EMBL" id="CAG8446980.1"/>
    </source>
</evidence>
<gene>
    <name evidence="12" type="ORF">FMOSSE_LOCUS1244</name>
</gene>
<name>A0A9N8VED0_FUNMO</name>
<dbReference type="AlphaFoldDB" id="A0A9N8VED0"/>